<feature type="compositionally biased region" description="Basic and acidic residues" evidence="1">
    <location>
        <begin position="129"/>
        <end position="142"/>
    </location>
</feature>
<sequence length="254" mass="29017">MVCNRIDLPETAITNSPLSSLSTPHIPALTVGEWDPLFDPVKETSIEIAGISFPSLPPNFFGKESVEVDPLGNFPKRINLGMKTKTREKWITIKYGYVPKYYKSCKLHGHNEQECFKEQENPTVNNDFQEQRGKKVAKEGAEKVWYPRPKQTRTNEVTTTNKFGALEGEHKEDSHKERDNDRKDEEKGTQVEEQVQDITQHEERNNKKEVIDTQNSVMDKDDAQSAIKNVVNIPDKSGQSVEGMNDKEKEADRE</sequence>
<comment type="caution">
    <text evidence="2">The sequence shown here is derived from an EMBL/GenBank/DDBJ whole genome shotgun (WGS) entry which is preliminary data.</text>
</comment>
<feature type="compositionally biased region" description="Basic and acidic residues" evidence="1">
    <location>
        <begin position="244"/>
        <end position="254"/>
    </location>
</feature>
<evidence type="ECO:0000256" key="1">
    <source>
        <dbReference type="SAM" id="MobiDB-lite"/>
    </source>
</evidence>
<protein>
    <recommendedName>
        <fullName evidence="4">DUF4283 domain-containing protein</fullName>
    </recommendedName>
</protein>
<dbReference type="EMBL" id="JACXVP010000010">
    <property type="protein sequence ID" value="KAG5579514.1"/>
    <property type="molecule type" value="Genomic_DNA"/>
</dbReference>
<reference evidence="2 3" key="1">
    <citation type="submission" date="2020-09" db="EMBL/GenBank/DDBJ databases">
        <title>De no assembly of potato wild relative species, Solanum commersonii.</title>
        <authorList>
            <person name="Cho K."/>
        </authorList>
    </citation>
    <scope>NUCLEOTIDE SEQUENCE [LARGE SCALE GENOMIC DNA]</scope>
    <source>
        <strain evidence="2">LZ3.2</strain>
        <tissue evidence="2">Leaf</tissue>
    </source>
</reference>
<proteinExistence type="predicted"/>
<evidence type="ECO:0000313" key="3">
    <source>
        <dbReference type="Proteomes" id="UP000824120"/>
    </source>
</evidence>
<keyword evidence="3" id="KW-1185">Reference proteome</keyword>
<evidence type="ECO:0008006" key="4">
    <source>
        <dbReference type="Google" id="ProtNLM"/>
    </source>
</evidence>
<feature type="compositionally biased region" description="Basic and acidic residues" evidence="1">
    <location>
        <begin position="199"/>
        <end position="211"/>
    </location>
</feature>
<dbReference type="AlphaFoldDB" id="A0A9J5WUQ1"/>
<evidence type="ECO:0000313" key="2">
    <source>
        <dbReference type="EMBL" id="KAG5579514.1"/>
    </source>
</evidence>
<feature type="compositionally biased region" description="Polar residues" evidence="1">
    <location>
        <begin position="152"/>
        <end position="162"/>
    </location>
</feature>
<organism evidence="2 3">
    <name type="scientific">Solanum commersonii</name>
    <name type="common">Commerson's wild potato</name>
    <name type="synonym">Commerson's nightshade</name>
    <dbReference type="NCBI Taxonomy" id="4109"/>
    <lineage>
        <taxon>Eukaryota</taxon>
        <taxon>Viridiplantae</taxon>
        <taxon>Streptophyta</taxon>
        <taxon>Embryophyta</taxon>
        <taxon>Tracheophyta</taxon>
        <taxon>Spermatophyta</taxon>
        <taxon>Magnoliopsida</taxon>
        <taxon>eudicotyledons</taxon>
        <taxon>Gunneridae</taxon>
        <taxon>Pentapetalae</taxon>
        <taxon>asterids</taxon>
        <taxon>lamiids</taxon>
        <taxon>Solanales</taxon>
        <taxon>Solanaceae</taxon>
        <taxon>Solanoideae</taxon>
        <taxon>Solaneae</taxon>
        <taxon>Solanum</taxon>
    </lineage>
</organism>
<accession>A0A9J5WUQ1</accession>
<feature type="compositionally biased region" description="Basic and acidic residues" evidence="1">
    <location>
        <begin position="167"/>
        <end position="190"/>
    </location>
</feature>
<gene>
    <name evidence="2" type="ORF">H5410_050141</name>
</gene>
<name>A0A9J5WUQ1_SOLCO</name>
<dbReference type="Proteomes" id="UP000824120">
    <property type="component" value="Chromosome 10"/>
</dbReference>
<dbReference type="OrthoDB" id="1304206at2759"/>
<feature type="region of interest" description="Disordered" evidence="1">
    <location>
        <begin position="122"/>
        <end position="254"/>
    </location>
</feature>